<dbReference type="InterPro" id="IPR011991">
    <property type="entry name" value="ArsR-like_HTH"/>
</dbReference>
<name>A0ABP9PFI2_9ACTN</name>
<dbReference type="Pfam" id="PF12840">
    <property type="entry name" value="HTH_20"/>
    <property type="match status" value="1"/>
</dbReference>
<dbReference type="PANTHER" id="PTHR33154">
    <property type="entry name" value="TRANSCRIPTIONAL REGULATOR, ARSR FAMILY"/>
    <property type="match status" value="1"/>
</dbReference>
<dbReference type="EMBL" id="BAABKG010000001">
    <property type="protein sequence ID" value="GAA5144167.1"/>
    <property type="molecule type" value="Genomic_DNA"/>
</dbReference>
<keyword evidence="6" id="KW-1185">Reference proteome</keyword>
<sequence>MFANDSLQFYGEVMTESGPTITPTPHQLRALTHPVRLRMLGLLRVDGPATATSLATRLGLNSGATSYHLRQLAQHGFVVDDAERGNGRERWWRAAHTSTRTDTGLGESDEEVADTLDAYLQTVVTIYTEWMQRAIEERPLLPQAWRDASTFSDWGPRLSPASAQALLDRIDEVIRDFPDDDAEDAEKYVLMVSGFVRPGRVGVEGEDAS</sequence>
<evidence type="ECO:0000256" key="3">
    <source>
        <dbReference type="ARBA" id="ARBA00023163"/>
    </source>
</evidence>
<keyword evidence="2" id="KW-0238">DNA-binding</keyword>
<evidence type="ECO:0000259" key="4">
    <source>
        <dbReference type="SMART" id="SM00418"/>
    </source>
</evidence>
<dbReference type="SUPFAM" id="SSF46785">
    <property type="entry name" value="Winged helix' DNA-binding domain"/>
    <property type="match status" value="1"/>
</dbReference>
<dbReference type="Gene3D" id="1.10.10.10">
    <property type="entry name" value="Winged helix-like DNA-binding domain superfamily/Winged helix DNA-binding domain"/>
    <property type="match status" value="1"/>
</dbReference>
<organism evidence="5 6">
    <name type="scientific">Nocardioides marinquilinus</name>
    <dbReference type="NCBI Taxonomy" id="1210400"/>
    <lineage>
        <taxon>Bacteria</taxon>
        <taxon>Bacillati</taxon>
        <taxon>Actinomycetota</taxon>
        <taxon>Actinomycetes</taxon>
        <taxon>Propionibacteriales</taxon>
        <taxon>Nocardioidaceae</taxon>
        <taxon>Nocardioides</taxon>
    </lineage>
</organism>
<dbReference type="InterPro" id="IPR036390">
    <property type="entry name" value="WH_DNA-bd_sf"/>
</dbReference>
<evidence type="ECO:0000256" key="2">
    <source>
        <dbReference type="ARBA" id="ARBA00023125"/>
    </source>
</evidence>
<evidence type="ECO:0000256" key="1">
    <source>
        <dbReference type="ARBA" id="ARBA00023015"/>
    </source>
</evidence>
<comment type="caution">
    <text evidence="5">The sequence shown here is derived from an EMBL/GenBank/DDBJ whole genome shotgun (WGS) entry which is preliminary data.</text>
</comment>
<reference evidence="6" key="1">
    <citation type="journal article" date="2019" name="Int. J. Syst. Evol. Microbiol.">
        <title>The Global Catalogue of Microorganisms (GCM) 10K type strain sequencing project: providing services to taxonomists for standard genome sequencing and annotation.</title>
        <authorList>
            <consortium name="The Broad Institute Genomics Platform"/>
            <consortium name="The Broad Institute Genome Sequencing Center for Infectious Disease"/>
            <person name="Wu L."/>
            <person name="Ma J."/>
        </authorList>
    </citation>
    <scope>NUCLEOTIDE SEQUENCE [LARGE SCALE GENOMIC DNA]</scope>
    <source>
        <strain evidence="6">JCM 18459</strain>
    </source>
</reference>
<accession>A0ABP9PFI2</accession>
<protein>
    <submittedName>
        <fullName evidence="5">Helix-turn-helix domain-containing protein</fullName>
    </submittedName>
</protein>
<evidence type="ECO:0000313" key="5">
    <source>
        <dbReference type="EMBL" id="GAA5144167.1"/>
    </source>
</evidence>
<dbReference type="InterPro" id="IPR036388">
    <property type="entry name" value="WH-like_DNA-bd_sf"/>
</dbReference>
<gene>
    <name evidence="5" type="ORF">GCM10023340_11360</name>
</gene>
<dbReference type="InterPro" id="IPR051081">
    <property type="entry name" value="HTH_MetalResp_TranReg"/>
</dbReference>
<dbReference type="Proteomes" id="UP001500221">
    <property type="component" value="Unassembled WGS sequence"/>
</dbReference>
<proteinExistence type="predicted"/>
<feature type="domain" description="HTH arsR-type" evidence="4">
    <location>
        <begin position="26"/>
        <end position="121"/>
    </location>
</feature>
<evidence type="ECO:0000313" key="6">
    <source>
        <dbReference type="Proteomes" id="UP001500221"/>
    </source>
</evidence>
<dbReference type="CDD" id="cd00090">
    <property type="entry name" value="HTH_ARSR"/>
    <property type="match status" value="1"/>
</dbReference>
<keyword evidence="3" id="KW-0804">Transcription</keyword>
<dbReference type="SMART" id="SM00418">
    <property type="entry name" value="HTH_ARSR"/>
    <property type="match status" value="1"/>
</dbReference>
<dbReference type="PANTHER" id="PTHR33154:SF33">
    <property type="entry name" value="TRANSCRIPTIONAL REPRESSOR SDPR"/>
    <property type="match status" value="1"/>
</dbReference>
<dbReference type="InterPro" id="IPR001845">
    <property type="entry name" value="HTH_ArsR_DNA-bd_dom"/>
</dbReference>
<keyword evidence="1" id="KW-0805">Transcription regulation</keyword>